<evidence type="ECO:0000313" key="8">
    <source>
        <dbReference type="Proteomes" id="UP000184096"/>
    </source>
</evidence>
<dbReference type="RefSeq" id="WP_072817799.1">
    <property type="nucleotide sequence ID" value="NZ_LT670849.1"/>
</dbReference>
<evidence type="ECO:0000256" key="5">
    <source>
        <dbReference type="ARBA" id="ARBA00022898"/>
    </source>
</evidence>
<dbReference type="OrthoDB" id="9801834at2"/>
<dbReference type="Gene3D" id="3.40.640.10">
    <property type="entry name" value="Type I PLP-dependent aspartate aminotransferase-like (Major domain)"/>
    <property type="match status" value="1"/>
</dbReference>
<dbReference type="FunFam" id="3.40.640.10:FF:000014">
    <property type="entry name" value="Adenosylmethionine-8-amino-7-oxononanoate aminotransferase, probable"/>
    <property type="match status" value="1"/>
</dbReference>
<gene>
    <name evidence="7" type="ORF">SAMN05444170_2083</name>
</gene>
<evidence type="ECO:0000256" key="1">
    <source>
        <dbReference type="ARBA" id="ARBA00001933"/>
    </source>
</evidence>
<dbReference type="GO" id="GO:0030170">
    <property type="term" value="F:pyridoxal phosphate binding"/>
    <property type="evidence" value="ECO:0007669"/>
    <property type="project" value="InterPro"/>
</dbReference>
<dbReference type="Proteomes" id="UP000184096">
    <property type="component" value="Chromosome I"/>
</dbReference>
<dbReference type="SUPFAM" id="SSF53383">
    <property type="entry name" value="PLP-dependent transferases"/>
    <property type="match status" value="1"/>
</dbReference>
<comment type="cofactor">
    <cofactor evidence="1">
        <name>pyridoxal 5'-phosphate</name>
        <dbReference type="ChEBI" id="CHEBI:597326"/>
    </cofactor>
</comment>
<dbReference type="NCBIfam" id="NF005685">
    <property type="entry name" value="PRK07483.1"/>
    <property type="match status" value="1"/>
</dbReference>
<dbReference type="InterPro" id="IPR015424">
    <property type="entry name" value="PyrdxlP-dep_Trfase"/>
</dbReference>
<dbReference type="InterPro" id="IPR049704">
    <property type="entry name" value="Aminotrans_3_PPA_site"/>
</dbReference>
<dbReference type="EMBL" id="LT670849">
    <property type="protein sequence ID" value="SHN71687.1"/>
    <property type="molecule type" value="Genomic_DNA"/>
</dbReference>
<dbReference type="GO" id="GO:0008483">
    <property type="term" value="F:transaminase activity"/>
    <property type="evidence" value="ECO:0007669"/>
    <property type="project" value="UniProtKB-KW"/>
</dbReference>
<accession>A0A1M7TLS6</accession>
<dbReference type="PROSITE" id="PS00600">
    <property type="entry name" value="AA_TRANSFER_CLASS_3"/>
    <property type="match status" value="1"/>
</dbReference>
<dbReference type="InterPro" id="IPR015422">
    <property type="entry name" value="PyrdxlP-dep_Trfase_small"/>
</dbReference>
<keyword evidence="5 6" id="KW-0663">Pyridoxal phosphate</keyword>
<evidence type="ECO:0000256" key="3">
    <source>
        <dbReference type="ARBA" id="ARBA00022576"/>
    </source>
</evidence>
<dbReference type="PANTHER" id="PTHR43094:SF1">
    <property type="entry name" value="AMINOTRANSFERASE CLASS-III"/>
    <property type="match status" value="1"/>
</dbReference>
<dbReference type="Pfam" id="PF00202">
    <property type="entry name" value="Aminotran_3"/>
    <property type="match status" value="1"/>
</dbReference>
<organism evidence="7 8">
    <name type="scientific">Bradyrhizobium erythrophlei</name>
    <dbReference type="NCBI Taxonomy" id="1437360"/>
    <lineage>
        <taxon>Bacteria</taxon>
        <taxon>Pseudomonadati</taxon>
        <taxon>Pseudomonadota</taxon>
        <taxon>Alphaproteobacteria</taxon>
        <taxon>Hyphomicrobiales</taxon>
        <taxon>Nitrobacteraceae</taxon>
        <taxon>Bradyrhizobium</taxon>
    </lineage>
</organism>
<reference evidence="8" key="1">
    <citation type="submission" date="2016-11" db="EMBL/GenBank/DDBJ databases">
        <authorList>
            <person name="Varghese N."/>
            <person name="Submissions S."/>
        </authorList>
    </citation>
    <scope>NUCLEOTIDE SEQUENCE [LARGE SCALE GENOMIC DNA]</scope>
    <source>
        <strain evidence="8">GAS401</strain>
    </source>
</reference>
<dbReference type="PANTHER" id="PTHR43094">
    <property type="entry name" value="AMINOTRANSFERASE"/>
    <property type="match status" value="1"/>
</dbReference>
<evidence type="ECO:0000256" key="4">
    <source>
        <dbReference type="ARBA" id="ARBA00022679"/>
    </source>
</evidence>
<evidence type="ECO:0000256" key="6">
    <source>
        <dbReference type="RuleBase" id="RU003560"/>
    </source>
</evidence>
<proteinExistence type="inferred from homology"/>
<comment type="similarity">
    <text evidence="2 6">Belongs to the class-III pyridoxal-phosphate-dependent aminotransferase family.</text>
</comment>
<keyword evidence="8" id="KW-1185">Reference proteome</keyword>
<keyword evidence="4 7" id="KW-0808">Transferase</keyword>
<dbReference type="AlphaFoldDB" id="A0A1M7TLS6"/>
<name>A0A1M7TLS6_9BRAD</name>
<evidence type="ECO:0000256" key="2">
    <source>
        <dbReference type="ARBA" id="ARBA00008954"/>
    </source>
</evidence>
<dbReference type="GO" id="GO:0005829">
    <property type="term" value="C:cytosol"/>
    <property type="evidence" value="ECO:0007669"/>
    <property type="project" value="TreeGrafter"/>
</dbReference>
<sequence length="443" mass="47908">MTHILHRSANAKMPVAVGGKGIELFDQTGKAYIDASGGAAVSCLGHGHPDVIAALHRQIDKLAYAHTGFFTTEVAEQLADRLVETAPEGIDHVYLVSGGSEAIEAALKMARQYFVEKGEPQRRHIIARRQSYHGNTLGALATGGNEWRRAQFRPLLIETHHIDPCYAYRWQKAGESDAEYAARAAQQLEDKILELGPDTVIAFVAETVVGATSGAVPPVADYFKRIRAICDRYGVLLILDEVMCGMGRTGTLHACEQDDIAPDLMAIAKGLGGGYQPVGATLLSGKIFEAFSKGSGFFQHGHTYMGHPMAAAAGLAVQDVLRRDHLLDNVVAMGGHLQRRLEERFANHHHVGDIRGRGLFRGMELVSEVDSKKPFAPELKINAAVKREAMARGLMVYPMGGTIDGVNGDHVLIAPPFIVNREQIDTIVERLGDAVDAAVASVK</sequence>
<dbReference type="Gene3D" id="3.90.1150.10">
    <property type="entry name" value="Aspartate Aminotransferase, domain 1"/>
    <property type="match status" value="1"/>
</dbReference>
<keyword evidence="3 7" id="KW-0032">Aminotransferase</keyword>
<dbReference type="InterPro" id="IPR005814">
    <property type="entry name" value="Aminotrans_3"/>
</dbReference>
<dbReference type="CDD" id="cd00610">
    <property type="entry name" value="OAT_like"/>
    <property type="match status" value="1"/>
</dbReference>
<protein>
    <submittedName>
        <fullName evidence="7">Adenosylmethionine-8-amino-7-oxononanoate aminotransferase</fullName>
    </submittedName>
</protein>
<evidence type="ECO:0000313" key="7">
    <source>
        <dbReference type="EMBL" id="SHN71687.1"/>
    </source>
</evidence>
<dbReference type="InterPro" id="IPR015421">
    <property type="entry name" value="PyrdxlP-dep_Trfase_major"/>
</dbReference>